<comment type="caution">
    <text evidence="7">The sequence shown here is derived from an EMBL/GenBank/DDBJ whole genome shotgun (WGS) entry which is preliminary data.</text>
</comment>
<keyword evidence="2" id="KW-1003">Cell membrane</keyword>
<feature type="transmembrane region" description="Helical" evidence="6">
    <location>
        <begin position="216"/>
        <end position="234"/>
    </location>
</feature>
<dbReference type="Pfam" id="PF01040">
    <property type="entry name" value="UbiA"/>
    <property type="match status" value="1"/>
</dbReference>
<evidence type="ECO:0000256" key="4">
    <source>
        <dbReference type="ARBA" id="ARBA00022989"/>
    </source>
</evidence>
<evidence type="ECO:0000256" key="3">
    <source>
        <dbReference type="ARBA" id="ARBA00022692"/>
    </source>
</evidence>
<dbReference type="RefSeq" id="WP_127803475.1">
    <property type="nucleotide sequence ID" value="NZ_SACY01000003.1"/>
</dbReference>
<comment type="subcellular location">
    <subcellularLocation>
        <location evidence="1">Membrane</location>
        <topology evidence="1">Multi-pass membrane protein</topology>
    </subcellularLocation>
</comment>
<keyword evidence="8" id="KW-1185">Reference proteome</keyword>
<gene>
    <name evidence="7" type="ORF">EOJ36_06240</name>
</gene>
<organism evidence="7 8">
    <name type="scientific">Sandaracinomonas limnophila</name>
    <dbReference type="NCBI Taxonomy" id="1862386"/>
    <lineage>
        <taxon>Bacteria</taxon>
        <taxon>Pseudomonadati</taxon>
        <taxon>Bacteroidota</taxon>
        <taxon>Cytophagia</taxon>
        <taxon>Cytophagales</taxon>
        <taxon>Flectobacillaceae</taxon>
        <taxon>Sandaracinomonas</taxon>
    </lineage>
</organism>
<evidence type="ECO:0000313" key="7">
    <source>
        <dbReference type="EMBL" id="RVU24607.1"/>
    </source>
</evidence>
<dbReference type="GO" id="GO:0016020">
    <property type="term" value="C:membrane"/>
    <property type="evidence" value="ECO:0007669"/>
    <property type="project" value="UniProtKB-SubCell"/>
</dbReference>
<name>A0A437PQT2_9BACT</name>
<keyword evidence="7" id="KW-0808">Transferase</keyword>
<reference evidence="7 8" key="1">
    <citation type="submission" date="2019-01" db="EMBL/GenBank/DDBJ databases">
        <authorList>
            <person name="Chen W.-M."/>
        </authorList>
    </citation>
    <scope>NUCLEOTIDE SEQUENCE [LARGE SCALE GENOMIC DNA]</scope>
    <source>
        <strain evidence="7 8">FSY-15</strain>
    </source>
</reference>
<dbReference type="CDD" id="cd13964">
    <property type="entry name" value="PT_UbiA_1"/>
    <property type="match status" value="1"/>
</dbReference>
<dbReference type="Gene3D" id="1.10.357.140">
    <property type="entry name" value="UbiA prenyltransferase"/>
    <property type="match status" value="1"/>
</dbReference>
<evidence type="ECO:0000256" key="1">
    <source>
        <dbReference type="ARBA" id="ARBA00004141"/>
    </source>
</evidence>
<feature type="transmembrane region" description="Helical" evidence="6">
    <location>
        <begin position="86"/>
        <end position="103"/>
    </location>
</feature>
<dbReference type="InterPro" id="IPR000537">
    <property type="entry name" value="UbiA_prenyltransferase"/>
</dbReference>
<accession>A0A437PQT2</accession>
<feature type="transmembrane region" description="Helical" evidence="6">
    <location>
        <begin position="162"/>
        <end position="180"/>
    </location>
</feature>
<dbReference type="NCBIfam" id="NF035940">
    <property type="entry name" value="prenyl_rel_EboC"/>
    <property type="match status" value="1"/>
</dbReference>
<dbReference type="InterPro" id="IPR044878">
    <property type="entry name" value="UbiA_sf"/>
</dbReference>
<dbReference type="Proteomes" id="UP000282832">
    <property type="component" value="Unassembled WGS sequence"/>
</dbReference>
<dbReference type="OrthoDB" id="2908954at2"/>
<feature type="transmembrane region" description="Helical" evidence="6">
    <location>
        <begin position="192"/>
        <end position="210"/>
    </location>
</feature>
<feature type="transmembrane region" description="Helical" evidence="6">
    <location>
        <begin position="41"/>
        <end position="65"/>
    </location>
</feature>
<sequence>MSKIRAFLELCRPANVVTALSDIIAGMSIVGFTFGSINYQFLPVLFLGISSMCLYAGGVVMNDVFDFKLDQIERPERALPSGRLQMKEAILGGIILFCLGIGLAFSQSIFSGILSIVLVAFILLYDSWAKNYLIAGPVIMGLCRSLNLGLGMSVYELDFFEHVELTLLPLLYIFAITLISKGEVHGSKKWPMALAFAFYLFIQIGQLHYSLLHDKLWITLPFVLIHAYFLYPPLYKAFQNPIGPNIGNAVKSGVLSLIIMNAGWTSIGKQWFVAIFVFSLLGLSKYLAKKFAVT</sequence>
<feature type="transmembrane region" description="Helical" evidence="6">
    <location>
        <begin position="246"/>
        <end position="264"/>
    </location>
</feature>
<evidence type="ECO:0000256" key="5">
    <source>
        <dbReference type="ARBA" id="ARBA00023136"/>
    </source>
</evidence>
<dbReference type="PANTHER" id="PTHR42723:SF1">
    <property type="entry name" value="CHLOROPHYLL SYNTHASE, CHLOROPLASTIC"/>
    <property type="match status" value="1"/>
</dbReference>
<keyword evidence="4 6" id="KW-1133">Transmembrane helix</keyword>
<dbReference type="AlphaFoldDB" id="A0A437PQT2"/>
<dbReference type="PANTHER" id="PTHR42723">
    <property type="entry name" value="CHLOROPHYLL SYNTHASE"/>
    <property type="match status" value="1"/>
</dbReference>
<feature type="transmembrane region" description="Helical" evidence="6">
    <location>
        <begin position="270"/>
        <end position="288"/>
    </location>
</feature>
<proteinExistence type="predicted"/>
<keyword evidence="5 6" id="KW-0472">Membrane</keyword>
<dbReference type="GO" id="GO:0016765">
    <property type="term" value="F:transferase activity, transferring alkyl or aryl (other than methyl) groups"/>
    <property type="evidence" value="ECO:0007669"/>
    <property type="project" value="InterPro"/>
</dbReference>
<evidence type="ECO:0000256" key="2">
    <source>
        <dbReference type="ARBA" id="ARBA00022475"/>
    </source>
</evidence>
<protein>
    <submittedName>
        <fullName evidence="7">Polyprenyltransferase</fullName>
    </submittedName>
</protein>
<dbReference type="EMBL" id="SACY01000003">
    <property type="protein sequence ID" value="RVU24607.1"/>
    <property type="molecule type" value="Genomic_DNA"/>
</dbReference>
<evidence type="ECO:0000313" key="8">
    <source>
        <dbReference type="Proteomes" id="UP000282832"/>
    </source>
</evidence>
<keyword evidence="3 6" id="KW-0812">Transmembrane</keyword>
<evidence type="ECO:0000256" key="6">
    <source>
        <dbReference type="SAM" id="Phobius"/>
    </source>
</evidence>
<feature type="transmembrane region" description="Helical" evidence="6">
    <location>
        <begin position="12"/>
        <end position="35"/>
    </location>
</feature>
<dbReference type="InterPro" id="IPR050475">
    <property type="entry name" value="Prenyltransferase_related"/>
</dbReference>